<comment type="caution">
    <text evidence="2">The sequence shown here is derived from an EMBL/GenBank/DDBJ whole genome shotgun (WGS) entry which is preliminary data.</text>
</comment>
<dbReference type="OrthoDB" id="674527at2"/>
<dbReference type="InterPro" id="IPR004360">
    <property type="entry name" value="Glyas_Fos-R_dOase_dom"/>
</dbReference>
<evidence type="ECO:0000313" key="2">
    <source>
        <dbReference type="EMBL" id="PZA17596.1"/>
    </source>
</evidence>
<gene>
    <name evidence="2" type="ORF">DNK49_07050</name>
</gene>
<keyword evidence="3" id="KW-1185">Reference proteome</keyword>
<proteinExistence type="predicted"/>
<feature type="domain" description="Glyoxalase/fosfomycin resistance/dioxygenase" evidence="1">
    <location>
        <begin position="13"/>
        <end position="117"/>
    </location>
</feature>
<dbReference type="EMBL" id="QKOE01000003">
    <property type="protein sequence ID" value="PZA17596.1"/>
    <property type="molecule type" value="Genomic_DNA"/>
</dbReference>
<organism evidence="2 3">
    <name type="scientific">Parazoarcus communis SWub3 = DSM 12120</name>
    <dbReference type="NCBI Taxonomy" id="1121029"/>
    <lineage>
        <taxon>Bacteria</taxon>
        <taxon>Pseudomonadati</taxon>
        <taxon>Pseudomonadota</taxon>
        <taxon>Betaproteobacteria</taxon>
        <taxon>Rhodocyclales</taxon>
        <taxon>Zoogloeaceae</taxon>
        <taxon>Parazoarcus</taxon>
    </lineage>
</organism>
<dbReference type="Proteomes" id="UP000248259">
    <property type="component" value="Unassembled WGS sequence"/>
</dbReference>
<sequence>MIDLQVTDVRAFLPSQDFELSKQFYTELGCKLEWSDDNLALFNLAGYRFYLQRYYTKEWAENSMLHISVQDAADCHAAIADLLKSGRFPGARVAQPKLEPYGALVTYVWDPVGVLLHLAQWNPA</sequence>
<accession>A0A323V260</accession>
<dbReference type="Pfam" id="PF00903">
    <property type="entry name" value="Glyoxalase"/>
    <property type="match status" value="1"/>
</dbReference>
<dbReference type="RefSeq" id="WP_110523610.1">
    <property type="nucleotide sequence ID" value="NZ_QKOE01000003.1"/>
</dbReference>
<evidence type="ECO:0000259" key="1">
    <source>
        <dbReference type="Pfam" id="PF00903"/>
    </source>
</evidence>
<protein>
    <recommendedName>
        <fullName evidence="1">Glyoxalase/fosfomycin resistance/dioxygenase domain-containing protein</fullName>
    </recommendedName>
</protein>
<dbReference type="InterPro" id="IPR029068">
    <property type="entry name" value="Glyas_Bleomycin-R_OHBP_Dase"/>
</dbReference>
<reference evidence="2 3" key="1">
    <citation type="submission" date="2018-06" db="EMBL/GenBank/DDBJ databases">
        <title>Azoarcus communis strain SWub3 genome.</title>
        <authorList>
            <person name="Zorraquino Salvo V."/>
            <person name="Toubiana D."/>
            <person name="Blumwald E."/>
        </authorList>
    </citation>
    <scope>NUCLEOTIDE SEQUENCE [LARGE SCALE GENOMIC DNA]</scope>
    <source>
        <strain evidence="2 3">SWub3</strain>
    </source>
</reference>
<name>A0A323V260_9RHOO</name>
<dbReference type="SUPFAM" id="SSF54593">
    <property type="entry name" value="Glyoxalase/Bleomycin resistance protein/Dihydroxybiphenyl dioxygenase"/>
    <property type="match status" value="1"/>
</dbReference>
<evidence type="ECO:0000313" key="3">
    <source>
        <dbReference type="Proteomes" id="UP000248259"/>
    </source>
</evidence>
<dbReference type="Gene3D" id="3.10.180.10">
    <property type="entry name" value="2,3-Dihydroxybiphenyl 1,2-Dioxygenase, domain 1"/>
    <property type="match status" value="1"/>
</dbReference>
<dbReference type="AlphaFoldDB" id="A0A323V260"/>